<proteinExistence type="predicted"/>
<reference evidence="4" key="1">
    <citation type="journal article" date="2019" name="Int. J. Syst. Evol. Microbiol.">
        <title>The Global Catalogue of Microorganisms (GCM) 10K type strain sequencing project: providing services to taxonomists for standard genome sequencing and annotation.</title>
        <authorList>
            <consortium name="The Broad Institute Genomics Platform"/>
            <consortium name="The Broad Institute Genome Sequencing Center for Infectious Disease"/>
            <person name="Wu L."/>
            <person name="Ma J."/>
        </authorList>
    </citation>
    <scope>NUCLEOTIDE SEQUENCE [LARGE SCALE GENOMIC DNA]</scope>
    <source>
        <strain evidence="4">JCM 4866</strain>
    </source>
</reference>
<feature type="signal peptide" evidence="2">
    <location>
        <begin position="1"/>
        <end position="35"/>
    </location>
</feature>
<evidence type="ECO:0000313" key="4">
    <source>
        <dbReference type="Proteomes" id="UP000617743"/>
    </source>
</evidence>
<protein>
    <submittedName>
        <fullName evidence="3">Uncharacterized protein</fullName>
    </submittedName>
</protein>
<accession>A0ABQ2X3F4</accession>
<organism evidence="3 4">
    <name type="scientific">Streptomyces lomondensis</name>
    <dbReference type="NCBI Taxonomy" id="68229"/>
    <lineage>
        <taxon>Bacteria</taxon>
        <taxon>Bacillati</taxon>
        <taxon>Actinomycetota</taxon>
        <taxon>Actinomycetes</taxon>
        <taxon>Kitasatosporales</taxon>
        <taxon>Streptomycetaceae</taxon>
        <taxon>Streptomyces</taxon>
    </lineage>
</organism>
<sequence length="192" mass="21150">MRKTTQRTRRAIALGLAAAALGGGLTLGSSGAAVAQPIPPSGPNQSNNNPPAGVFGSQAQHQPAPHDMTRGIGYWYDQQWPNWHNIGDRQWFPGHPVRDARTGQTVQTIIYTGGRYQDYDGRLRAFMNAGLAGTSSIGYRGTFQEYNTTVYTGTGNSNVPRRDARRIVRALTTGDVWWTNDHYSTFHYLGRL</sequence>
<dbReference type="Proteomes" id="UP000617743">
    <property type="component" value="Unassembled WGS sequence"/>
</dbReference>
<evidence type="ECO:0000256" key="2">
    <source>
        <dbReference type="SAM" id="SignalP"/>
    </source>
</evidence>
<keyword evidence="4" id="KW-1185">Reference proteome</keyword>
<dbReference type="InterPro" id="IPR006311">
    <property type="entry name" value="TAT_signal"/>
</dbReference>
<evidence type="ECO:0000256" key="1">
    <source>
        <dbReference type="SAM" id="MobiDB-lite"/>
    </source>
</evidence>
<feature type="chain" id="PRO_5046108205" evidence="2">
    <location>
        <begin position="36"/>
        <end position="192"/>
    </location>
</feature>
<dbReference type="Gene3D" id="3.10.450.30">
    <property type="entry name" value="Microbial ribonucleases"/>
    <property type="match status" value="1"/>
</dbReference>
<dbReference type="RefSeq" id="WP_190050567.1">
    <property type="nucleotide sequence ID" value="NZ_BMWC01000003.1"/>
</dbReference>
<feature type="region of interest" description="Disordered" evidence="1">
    <location>
        <begin position="34"/>
        <end position="66"/>
    </location>
</feature>
<dbReference type="PROSITE" id="PS51318">
    <property type="entry name" value="TAT"/>
    <property type="match status" value="1"/>
</dbReference>
<evidence type="ECO:0000313" key="3">
    <source>
        <dbReference type="EMBL" id="GGW97164.1"/>
    </source>
</evidence>
<name>A0ABQ2X3F4_9ACTN</name>
<gene>
    <name evidence="3" type="ORF">GCM10010383_28760</name>
</gene>
<comment type="caution">
    <text evidence="3">The sequence shown here is derived from an EMBL/GenBank/DDBJ whole genome shotgun (WGS) entry which is preliminary data.</text>
</comment>
<dbReference type="EMBL" id="BMWC01000003">
    <property type="protein sequence ID" value="GGW97164.1"/>
    <property type="molecule type" value="Genomic_DNA"/>
</dbReference>
<keyword evidence="2" id="KW-0732">Signal</keyword>